<proteinExistence type="inferred from homology"/>
<evidence type="ECO:0000256" key="3">
    <source>
        <dbReference type="ARBA" id="ARBA00022701"/>
    </source>
</evidence>
<keyword evidence="7" id="KW-0472">Membrane</keyword>
<dbReference type="PANTHER" id="PTHR19321">
    <property type="entry name" value="PROTEIN REGULATOR OF CYTOKINESIS 1 PRC1-RELATED"/>
    <property type="match status" value="1"/>
</dbReference>
<dbReference type="EMBL" id="JAGKQM010000011">
    <property type="protein sequence ID" value="KAH0904035.1"/>
    <property type="molecule type" value="Genomic_DNA"/>
</dbReference>
<gene>
    <name evidence="8" type="ORF">HID58_043538</name>
</gene>
<keyword evidence="4" id="KW-0175">Coiled coil</keyword>
<dbReference type="PANTHER" id="PTHR19321:SF41">
    <property type="entry name" value="FASCETTO-RELATED"/>
    <property type="match status" value="1"/>
</dbReference>
<organism evidence="8 9">
    <name type="scientific">Brassica napus</name>
    <name type="common">Rape</name>
    <dbReference type="NCBI Taxonomy" id="3708"/>
    <lineage>
        <taxon>Eukaryota</taxon>
        <taxon>Viridiplantae</taxon>
        <taxon>Streptophyta</taxon>
        <taxon>Embryophyta</taxon>
        <taxon>Tracheophyta</taxon>
        <taxon>Spermatophyta</taxon>
        <taxon>Magnoliopsida</taxon>
        <taxon>eudicotyledons</taxon>
        <taxon>Gunneridae</taxon>
        <taxon>Pentapetalae</taxon>
        <taxon>rosids</taxon>
        <taxon>malvids</taxon>
        <taxon>Brassicales</taxon>
        <taxon>Brassicaceae</taxon>
        <taxon>Brassiceae</taxon>
        <taxon>Brassica</taxon>
    </lineage>
</organism>
<protein>
    <submittedName>
        <fullName evidence="8">Uncharacterized protein</fullName>
    </submittedName>
</protein>
<keyword evidence="5" id="KW-0963">Cytoplasm</keyword>
<evidence type="ECO:0000256" key="5">
    <source>
        <dbReference type="ARBA" id="ARBA00023212"/>
    </source>
</evidence>
<accession>A0ABQ8BGW9</accession>
<evidence type="ECO:0000256" key="7">
    <source>
        <dbReference type="SAM" id="Phobius"/>
    </source>
</evidence>
<comment type="similarity">
    <text evidence="2">Belongs to the MAP65/ASE1 family.</text>
</comment>
<keyword evidence="3" id="KW-0493">Microtubule</keyword>
<dbReference type="InterPro" id="IPR007145">
    <property type="entry name" value="MAP65_Ase1_PRC1"/>
</dbReference>
<evidence type="ECO:0000256" key="1">
    <source>
        <dbReference type="ARBA" id="ARBA00004245"/>
    </source>
</evidence>
<evidence type="ECO:0000313" key="8">
    <source>
        <dbReference type="EMBL" id="KAH0904035.1"/>
    </source>
</evidence>
<dbReference type="Pfam" id="PF03999">
    <property type="entry name" value="MAP65_ASE1"/>
    <property type="match status" value="1"/>
</dbReference>
<keyword evidence="7" id="KW-1133">Transmembrane helix</keyword>
<feature type="compositionally biased region" description="Basic and acidic residues" evidence="6">
    <location>
        <begin position="122"/>
        <end position="138"/>
    </location>
</feature>
<name>A0ABQ8BGW9_BRANA</name>
<keyword evidence="5" id="KW-0206">Cytoskeleton</keyword>
<keyword evidence="7" id="KW-0812">Transmembrane</keyword>
<feature type="region of interest" description="Disordered" evidence="6">
    <location>
        <begin position="122"/>
        <end position="189"/>
    </location>
</feature>
<evidence type="ECO:0000256" key="6">
    <source>
        <dbReference type="SAM" id="MobiDB-lite"/>
    </source>
</evidence>
<evidence type="ECO:0000256" key="4">
    <source>
        <dbReference type="ARBA" id="ARBA00023054"/>
    </source>
</evidence>
<feature type="compositionally biased region" description="Polar residues" evidence="6">
    <location>
        <begin position="169"/>
        <end position="185"/>
    </location>
</feature>
<reference evidence="8 9" key="1">
    <citation type="submission" date="2021-05" db="EMBL/GenBank/DDBJ databases">
        <title>Genome Assembly of Synthetic Allotetraploid Brassica napus Reveals Homoeologous Exchanges between Subgenomes.</title>
        <authorList>
            <person name="Davis J.T."/>
        </authorList>
    </citation>
    <scope>NUCLEOTIDE SEQUENCE [LARGE SCALE GENOMIC DNA]</scope>
    <source>
        <strain evidence="9">cv. Da-Ae</strain>
        <tissue evidence="8">Seedling</tissue>
    </source>
</reference>
<dbReference type="Proteomes" id="UP000824890">
    <property type="component" value="Unassembled WGS sequence"/>
</dbReference>
<sequence length="236" mass="26248">MVCFDSIPKTSSVETIAKKPNGKFTMSHYLAFGLILGALFLQPSFLDQNRYSASRGAHLNLKRAEKARVLVSKITATVDTLVAKTRAWEEEHNMSFAYDGSFASYMSTVCLLLSQEREDEKRRLREQKKVQEQPHVEQDTAFSTRPSPARPVSAKKPVGARASNGGANGTPNRRLSLNANQNGSRSVAKEGGRSVCNFAIKRYKGTSNSIHADEKKLIHFELDRQMEKNVASSMHT</sequence>
<comment type="subcellular location">
    <subcellularLocation>
        <location evidence="1">Cytoplasm</location>
        <location evidence="1">Cytoskeleton</location>
    </subcellularLocation>
</comment>
<comment type="caution">
    <text evidence="8">The sequence shown here is derived from an EMBL/GenBank/DDBJ whole genome shotgun (WGS) entry which is preliminary data.</text>
</comment>
<evidence type="ECO:0000313" key="9">
    <source>
        <dbReference type="Proteomes" id="UP000824890"/>
    </source>
</evidence>
<feature type="transmembrane region" description="Helical" evidence="7">
    <location>
        <begin position="28"/>
        <end position="46"/>
    </location>
</feature>
<evidence type="ECO:0000256" key="2">
    <source>
        <dbReference type="ARBA" id="ARBA00006187"/>
    </source>
</evidence>
<keyword evidence="9" id="KW-1185">Reference proteome</keyword>
<dbReference type="Gene3D" id="1.20.58.1520">
    <property type="match status" value="1"/>
</dbReference>